<keyword evidence="2" id="KW-0472">Membrane</keyword>
<reference evidence="3" key="1">
    <citation type="journal article" date="2016" name="Virus Evol.">
        <title>Islands of linkage in an ocean of pervasive recombination reveals two-speed evolution of human cytomegalovirus genomes.</title>
        <authorList>
            <person name="Lassalle F."/>
            <person name="Depledge D.P."/>
            <person name="Reeves M.B."/>
            <person name="Brown A.C."/>
            <person name="Christiansen M.T."/>
            <person name="Tutill H.J."/>
            <person name="Williams R.J."/>
            <person name="Einer-Jensen K."/>
            <person name="Holdstock J."/>
            <person name="Atkinson C."/>
            <person name="Brown J.R."/>
            <person name="van Loenen F.B."/>
            <person name="Clark D.A."/>
            <person name="Griffiths P.D."/>
            <person name="Verjans G.M.G.M."/>
            <person name="Schutten M."/>
            <person name="Milne R.S.B."/>
            <person name="Balloux F."/>
            <person name="Breuer J."/>
        </authorList>
    </citation>
    <scope>NUCLEOTIDE SEQUENCE</scope>
    <source>
        <strain evidence="3">NL/Rot2/Urine/2012</strain>
    </source>
</reference>
<accession>A0A140D143</accession>
<reference evidence="3" key="2">
    <citation type="submission" date="2017-01" db="EMBL/GenBank/DDBJ databases">
        <authorList>
            <person name="Mah S.A."/>
            <person name="Swanson W.J."/>
            <person name="Moy G.W."/>
            <person name="Vacquier V.D."/>
        </authorList>
    </citation>
    <scope>NUCLEOTIDE SEQUENCE</scope>
    <source>
        <strain evidence="3">NL/Rot2/Urine/2012</strain>
    </source>
</reference>
<evidence type="ECO:0000313" key="3">
    <source>
        <dbReference type="EMBL" id="AMJ52706.2"/>
    </source>
</evidence>
<protein>
    <submittedName>
        <fullName evidence="3">Membrane protein RL12</fullName>
    </submittedName>
</protein>
<keyword evidence="2" id="KW-1133">Transmembrane helix</keyword>
<feature type="transmembrane region" description="Helical" evidence="2">
    <location>
        <begin position="357"/>
        <end position="374"/>
    </location>
</feature>
<feature type="compositionally biased region" description="Basic and acidic residues" evidence="1">
    <location>
        <begin position="323"/>
        <end position="337"/>
    </location>
</feature>
<dbReference type="EMBL" id="KT726941">
    <property type="protein sequence ID" value="AMJ52706.2"/>
    <property type="molecule type" value="Genomic_DNA"/>
</dbReference>
<gene>
    <name evidence="3" type="primary">RL12</name>
</gene>
<evidence type="ECO:0000256" key="1">
    <source>
        <dbReference type="SAM" id="MobiDB-lite"/>
    </source>
</evidence>
<proteinExistence type="predicted"/>
<organismHost>
    <name type="scientific">Homo sapiens</name>
    <name type="common">Human</name>
    <dbReference type="NCBI Taxonomy" id="9606"/>
</organismHost>
<feature type="region of interest" description="Disordered" evidence="1">
    <location>
        <begin position="323"/>
        <end position="351"/>
    </location>
</feature>
<keyword evidence="2" id="KW-0812">Transmembrane</keyword>
<name>A0A140D143_HCMV</name>
<organism evidence="3">
    <name type="scientific">Human cytomegalovirus</name>
    <name type="common">HHV-5</name>
    <name type="synonym">Human herpesvirus 5</name>
    <dbReference type="NCBI Taxonomy" id="10359"/>
    <lineage>
        <taxon>Viruses</taxon>
        <taxon>Duplodnaviria</taxon>
        <taxon>Heunggongvirae</taxon>
        <taxon>Peploviricota</taxon>
        <taxon>Herviviricetes</taxon>
        <taxon>Herpesvirales</taxon>
        <taxon>Orthoherpesviridae</taxon>
        <taxon>Betaherpesvirinae</taxon>
        <taxon>Cytomegalovirus</taxon>
        <taxon>Cytomegalovirus humanbeta5</taxon>
    </lineage>
</organism>
<sequence>MRGIWKPGSNLIYRLICVLTIWTPLYRSKCENTTNASSNAESTSVITTLTTDISSTYQSLPASTSTSISNTAITSTRMASSPNTSYVSTSYDNTSTSVMIASTSTETNVSSTEITVTSITTSAATNSTVNVTDMTATIITSPAATTNATISNTSFVNCEVWNTTLKNNTKDRDECQPIKVNKTDIIAEEWTNVTIQSNFTIPHCNKVIWIRHYNRTTHGNYFPIQYRRPFIRSALYSLEICGQTYTHSLLHLYDLCISCDNGTLHLYGVNTTHSGRYTARCHTYEYHSNHGKHEDKNFNLIINPRNNTNYTNNIWICPQPTKDETQADNQSKEKHLTTTDNSLSHKPNHYSRTSHRSAWTVTLLCIACILLFFFRRFFNKKYRTLDDTVSESEFIVRYNPEHED</sequence>
<evidence type="ECO:0000256" key="2">
    <source>
        <dbReference type="SAM" id="Phobius"/>
    </source>
</evidence>